<accession>A0ABV0ZGZ6</accession>
<dbReference type="Proteomes" id="UP001469553">
    <property type="component" value="Unassembled WGS sequence"/>
</dbReference>
<reference evidence="2 3" key="1">
    <citation type="submission" date="2021-06" db="EMBL/GenBank/DDBJ databases">
        <authorList>
            <person name="Palmer J.M."/>
        </authorList>
    </citation>
    <scope>NUCLEOTIDE SEQUENCE [LARGE SCALE GENOMIC DNA]</scope>
    <source>
        <strain evidence="2 3">AS_MEX2019</strain>
        <tissue evidence="2">Muscle</tissue>
    </source>
</reference>
<sequence>MTSLDFLDLLVALLFSSMSCLSTLRHHSPSGEAGSHSTTTCQPQSLRLAHLPELSSPPPSKSSILSATIYHPVHYLPLSPSQSYLLRHLLDPKSACTFNKLVQTLFCLPDCA</sequence>
<protein>
    <submittedName>
        <fullName evidence="2">Uncharacterized protein</fullName>
    </submittedName>
</protein>
<dbReference type="EMBL" id="JAHRIP010063754">
    <property type="protein sequence ID" value="MEQ2305514.1"/>
    <property type="molecule type" value="Genomic_DNA"/>
</dbReference>
<feature type="signal peptide" evidence="1">
    <location>
        <begin position="1"/>
        <end position="20"/>
    </location>
</feature>
<keyword evidence="1" id="KW-0732">Signal</keyword>
<feature type="chain" id="PRO_5046631940" evidence="1">
    <location>
        <begin position="21"/>
        <end position="112"/>
    </location>
</feature>
<keyword evidence="3" id="KW-1185">Reference proteome</keyword>
<organism evidence="2 3">
    <name type="scientific">Ameca splendens</name>
    <dbReference type="NCBI Taxonomy" id="208324"/>
    <lineage>
        <taxon>Eukaryota</taxon>
        <taxon>Metazoa</taxon>
        <taxon>Chordata</taxon>
        <taxon>Craniata</taxon>
        <taxon>Vertebrata</taxon>
        <taxon>Euteleostomi</taxon>
        <taxon>Actinopterygii</taxon>
        <taxon>Neopterygii</taxon>
        <taxon>Teleostei</taxon>
        <taxon>Neoteleostei</taxon>
        <taxon>Acanthomorphata</taxon>
        <taxon>Ovalentaria</taxon>
        <taxon>Atherinomorphae</taxon>
        <taxon>Cyprinodontiformes</taxon>
        <taxon>Goodeidae</taxon>
        <taxon>Ameca</taxon>
    </lineage>
</organism>
<evidence type="ECO:0000313" key="2">
    <source>
        <dbReference type="EMBL" id="MEQ2305514.1"/>
    </source>
</evidence>
<evidence type="ECO:0000313" key="3">
    <source>
        <dbReference type="Proteomes" id="UP001469553"/>
    </source>
</evidence>
<evidence type="ECO:0000256" key="1">
    <source>
        <dbReference type="SAM" id="SignalP"/>
    </source>
</evidence>
<name>A0ABV0ZGZ6_9TELE</name>
<comment type="caution">
    <text evidence="2">The sequence shown here is derived from an EMBL/GenBank/DDBJ whole genome shotgun (WGS) entry which is preliminary data.</text>
</comment>
<gene>
    <name evidence="2" type="ORF">AMECASPLE_038690</name>
</gene>
<proteinExistence type="predicted"/>